<evidence type="ECO:0000313" key="2">
    <source>
        <dbReference type="Proteomes" id="UP000595437"/>
    </source>
</evidence>
<gene>
    <name evidence="1" type="ORF">FKW44_006212</name>
</gene>
<keyword evidence="2" id="KW-1185">Reference proteome</keyword>
<name>A0A7T8KD48_CALRO</name>
<accession>A0A7T8KD48</accession>
<reference evidence="2" key="1">
    <citation type="submission" date="2021-01" db="EMBL/GenBank/DDBJ databases">
        <title>Caligus Genome Assembly.</title>
        <authorList>
            <person name="Gallardo-Escarate C."/>
        </authorList>
    </citation>
    <scope>NUCLEOTIDE SEQUENCE [LARGE SCALE GENOMIC DNA]</scope>
</reference>
<evidence type="ECO:0000313" key="1">
    <source>
        <dbReference type="EMBL" id="QQP53664.1"/>
    </source>
</evidence>
<proteinExistence type="predicted"/>
<dbReference type="EMBL" id="CP045893">
    <property type="protein sequence ID" value="QQP53664.1"/>
    <property type="molecule type" value="Genomic_DNA"/>
</dbReference>
<sequence>MIEGMQLEWFKSYLSGGSQRVVWNDAESDFLNVKYGVRQGSILGPILYLVLVADVTSCVGIGDEENSSYADDFFLWAVGDSLEEVGPLLETKPDAFSKYAGGMTQFMIGGKAKKKDTSAFTIRVGGVELHPSDEIELHHRTPQCLRGKGSKQRAALISRKYLRQLARGLMVGKLSYEAAVVMTPRFDDKNKEPDAAHRAVQVAINDVARSITGCRRRDHIRIEDLLRRAKIPSLNEITVMAVAVETWKCFHSNDGGCGARNPIGDVVFPTPKRLTRSTTSVACPLRGGTDTFASRAVSVWNNFESLRSARTLAAARDVARTIGRSTPI</sequence>
<protein>
    <recommendedName>
        <fullName evidence="3">Reverse transcriptase domain-containing protein</fullName>
    </recommendedName>
</protein>
<dbReference type="AlphaFoldDB" id="A0A7T8KD48"/>
<evidence type="ECO:0008006" key="3">
    <source>
        <dbReference type="Google" id="ProtNLM"/>
    </source>
</evidence>
<dbReference type="Proteomes" id="UP000595437">
    <property type="component" value="Chromosome 4"/>
</dbReference>
<dbReference type="OrthoDB" id="7763192at2759"/>
<organism evidence="1 2">
    <name type="scientific">Caligus rogercresseyi</name>
    <name type="common">Sea louse</name>
    <dbReference type="NCBI Taxonomy" id="217165"/>
    <lineage>
        <taxon>Eukaryota</taxon>
        <taxon>Metazoa</taxon>
        <taxon>Ecdysozoa</taxon>
        <taxon>Arthropoda</taxon>
        <taxon>Crustacea</taxon>
        <taxon>Multicrustacea</taxon>
        <taxon>Hexanauplia</taxon>
        <taxon>Copepoda</taxon>
        <taxon>Siphonostomatoida</taxon>
        <taxon>Caligidae</taxon>
        <taxon>Caligus</taxon>
    </lineage>
</organism>